<dbReference type="EMBL" id="WJQR01000019">
    <property type="protein sequence ID" value="MRI82720.1"/>
    <property type="molecule type" value="Genomic_DNA"/>
</dbReference>
<dbReference type="AlphaFoldDB" id="A0A844BLF2"/>
<reference evidence="1 2" key="1">
    <citation type="submission" date="2019-11" db="EMBL/GenBank/DDBJ databases">
        <title>Characterisation of Fundicoccus ignavus gen. nov. sp. nov., a novel genus of the family Aerococcaceae isolated from bulk tank milk.</title>
        <authorList>
            <person name="Siebert A."/>
            <person name="Huptas C."/>
            <person name="Wenning M."/>
            <person name="Scherer S."/>
            <person name="Doll E.V."/>
        </authorList>
    </citation>
    <scope>NUCLEOTIDE SEQUENCE [LARGE SCALE GENOMIC DNA]</scope>
    <source>
        <strain evidence="1 2">DSM 109653</strain>
    </source>
</reference>
<name>A0A844BLF2_9LACT</name>
<dbReference type="Proteomes" id="UP000469870">
    <property type="component" value="Unassembled WGS sequence"/>
</dbReference>
<gene>
    <name evidence="1" type="ORF">GIY11_11970</name>
</gene>
<comment type="caution">
    <text evidence="1">The sequence shown here is derived from an EMBL/GenBank/DDBJ whole genome shotgun (WGS) entry which is preliminary data.</text>
</comment>
<sequence>MKSEYDIAINKETQFVTLVSVNLLDYLQDNVPDKKTIKIPHWLNARATKAGINFSKTMTEALMEKLQV</sequence>
<proteinExistence type="predicted"/>
<accession>A0A844BLF2</accession>
<protein>
    <submittedName>
        <fullName evidence="1">Uncharacterized protein</fullName>
    </submittedName>
</protein>
<evidence type="ECO:0000313" key="2">
    <source>
        <dbReference type="Proteomes" id="UP000469870"/>
    </source>
</evidence>
<evidence type="ECO:0000313" key="1">
    <source>
        <dbReference type="EMBL" id="MRI82720.1"/>
    </source>
</evidence>
<dbReference type="RefSeq" id="WP_153862773.1">
    <property type="nucleotide sequence ID" value="NZ_WJQR01000019.1"/>
</dbReference>
<organism evidence="1 2">
    <name type="scientific">Fundicoccus ignavus</name>
    <dbReference type="NCBI Taxonomy" id="2664442"/>
    <lineage>
        <taxon>Bacteria</taxon>
        <taxon>Bacillati</taxon>
        <taxon>Bacillota</taxon>
        <taxon>Bacilli</taxon>
        <taxon>Lactobacillales</taxon>
        <taxon>Aerococcaceae</taxon>
        <taxon>Fundicoccus</taxon>
    </lineage>
</organism>